<dbReference type="Pfam" id="PF13333">
    <property type="entry name" value="rve_2"/>
    <property type="match status" value="1"/>
</dbReference>
<evidence type="ECO:0000313" key="2">
    <source>
        <dbReference type="EMBL" id="CAA0102867.1"/>
    </source>
</evidence>
<organism evidence="2 3">
    <name type="scientific">BD1-7 clade bacterium</name>
    <dbReference type="NCBI Taxonomy" id="2029982"/>
    <lineage>
        <taxon>Bacteria</taxon>
        <taxon>Pseudomonadati</taxon>
        <taxon>Pseudomonadota</taxon>
        <taxon>Gammaproteobacteria</taxon>
        <taxon>Cellvibrionales</taxon>
        <taxon>Spongiibacteraceae</taxon>
        <taxon>BD1-7 clade</taxon>
    </lineage>
</organism>
<keyword evidence="3" id="KW-1185">Reference proteome</keyword>
<gene>
    <name evidence="2" type="ORF">OPDIPICF_04488</name>
</gene>
<protein>
    <recommendedName>
        <fullName evidence="1">Integrase catalytic domain-containing protein</fullName>
    </recommendedName>
</protein>
<accession>A0A5S9PGJ7</accession>
<name>A0A5S9PGJ7_9GAMM</name>
<reference evidence="2 3" key="1">
    <citation type="submission" date="2019-11" db="EMBL/GenBank/DDBJ databases">
        <authorList>
            <person name="Holert J."/>
        </authorList>
    </citation>
    <scope>NUCLEOTIDE SEQUENCE [LARGE SCALE GENOMIC DNA]</scope>
    <source>
        <strain evidence="2">SB11_3</strain>
    </source>
</reference>
<feature type="domain" description="Integrase catalytic" evidence="1">
    <location>
        <begin position="7"/>
        <end position="44"/>
    </location>
</feature>
<sequence length="46" mass="5574">MMNPVMNREQVRQAIFEYIEVDYNPSRRHSPIGCMSRENYEKKRVA</sequence>
<dbReference type="GO" id="GO:0015074">
    <property type="term" value="P:DNA integration"/>
    <property type="evidence" value="ECO:0007669"/>
    <property type="project" value="InterPro"/>
</dbReference>
<evidence type="ECO:0000313" key="3">
    <source>
        <dbReference type="Proteomes" id="UP000441399"/>
    </source>
</evidence>
<evidence type="ECO:0000259" key="1">
    <source>
        <dbReference type="Pfam" id="PF13333"/>
    </source>
</evidence>
<proteinExistence type="predicted"/>
<dbReference type="EMBL" id="CACSIO010000009">
    <property type="protein sequence ID" value="CAA0102867.1"/>
    <property type="molecule type" value="Genomic_DNA"/>
</dbReference>
<dbReference type="Proteomes" id="UP000441399">
    <property type="component" value="Unassembled WGS sequence"/>
</dbReference>
<dbReference type="InterPro" id="IPR001584">
    <property type="entry name" value="Integrase_cat-core"/>
</dbReference>
<dbReference type="AlphaFoldDB" id="A0A5S9PGJ7"/>